<dbReference type="GO" id="GO:0008236">
    <property type="term" value="F:serine-type peptidase activity"/>
    <property type="evidence" value="ECO:0007669"/>
    <property type="project" value="InterPro"/>
</dbReference>
<keyword evidence="2" id="KW-0472">Membrane</keyword>
<keyword evidence="5" id="KW-1185">Reference proteome</keyword>
<keyword evidence="2" id="KW-0812">Transmembrane</keyword>
<dbReference type="Pfam" id="PF00326">
    <property type="entry name" value="Peptidase_S9"/>
    <property type="match status" value="1"/>
</dbReference>
<reference evidence="4 5" key="1">
    <citation type="submission" date="2019-03" db="EMBL/GenBank/DDBJ databases">
        <title>Deep-cultivation of Planctomycetes and their phenomic and genomic characterization uncovers novel biology.</title>
        <authorList>
            <person name="Wiegand S."/>
            <person name="Jogler M."/>
            <person name="Boedeker C."/>
            <person name="Pinto D."/>
            <person name="Vollmers J."/>
            <person name="Rivas-Marin E."/>
            <person name="Kohn T."/>
            <person name="Peeters S.H."/>
            <person name="Heuer A."/>
            <person name="Rast P."/>
            <person name="Oberbeckmann S."/>
            <person name="Bunk B."/>
            <person name="Jeske O."/>
            <person name="Meyerdierks A."/>
            <person name="Storesund J.E."/>
            <person name="Kallscheuer N."/>
            <person name="Luecker S."/>
            <person name="Lage O.M."/>
            <person name="Pohl T."/>
            <person name="Merkel B.J."/>
            <person name="Hornburger P."/>
            <person name="Mueller R.-W."/>
            <person name="Bruemmer F."/>
            <person name="Labrenz M."/>
            <person name="Spormann A.M."/>
            <person name="Op den Camp H."/>
            <person name="Overmann J."/>
            <person name="Amann R."/>
            <person name="Jetten M.S.M."/>
            <person name="Mascher T."/>
            <person name="Medema M.H."/>
            <person name="Devos D.P."/>
            <person name="Kaster A.-K."/>
            <person name="Ovreas L."/>
            <person name="Rohde M."/>
            <person name="Galperin M.Y."/>
            <person name="Jogler C."/>
        </authorList>
    </citation>
    <scope>NUCLEOTIDE SEQUENCE [LARGE SCALE GENOMIC DNA]</scope>
    <source>
        <strain evidence="4 5">Enr10</strain>
    </source>
</reference>
<feature type="transmembrane region" description="Helical" evidence="2">
    <location>
        <begin position="125"/>
        <end position="145"/>
    </location>
</feature>
<accession>A0A518AB42</accession>
<feature type="compositionally biased region" description="Basic residues" evidence="1">
    <location>
        <begin position="48"/>
        <end position="57"/>
    </location>
</feature>
<feature type="region of interest" description="Disordered" evidence="1">
    <location>
        <begin position="84"/>
        <end position="107"/>
    </location>
</feature>
<evidence type="ECO:0000313" key="4">
    <source>
        <dbReference type="EMBL" id="QDT29084.1"/>
    </source>
</evidence>
<feature type="region of interest" description="Disordered" evidence="1">
    <location>
        <begin position="43"/>
        <end position="72"/>
    </location>
</feature>
<dbReference type="AlphaFoldDB" id="A0A518AB42"/>
<feature type="domain" description="Peptidase S9 prolyl oligopeptidase catalytic" evidence="3">
    <location>
        <begin position="416"/>
        <end position="548"/>
    </location>
</feature>
<keyword evidence="2" id="KW-1133">Transmembrane helix</keyword>
<dbReference type="Gene3D" id="3.40.50.1820">
    <property type="entry name" value="alpha/beta hydrolase"/>
    <property type="match status" value="1"/>
</dbReference>
<feature type="transmembrane region" description="Helical" evidence="2">
    <location>
        <begin position="212"/>
        <end position="233"/>
    </location>
</feature>
<dbReference type="InterPro" id="IPR011723">
    <property type="entry name" value="Znf/thioredoxin_put"/>
</dbReference>
<dbReference type="InterPro" id="IPR001375">
    <property type="entry name" value="Peptidase_S9_cat"/>
</dbReference>
<evidence type="ECO:0000259" key="3">
    <source>
        <dbReference type="Pfam" id="PF00326"/>
    </source>
</evidence>
<dbReference type="NCBIfam" id="TIGR02098">
    <property type="entry name" value="MJ0042_CXXC"/>
    <property type="match status" value="1"/>
</dbReference>
<evidence type="ECO:0000313" key="5">
    <source>
        <dbReference type="Proteomes" id="UP000315647"/>
    </source>
</evidence>
<gene>
    <name evidence="4" type="ORF">Enr10x_44330</name>
</gene>
<sequence length="944" mass="105984">MSEPVSITCPHCAAAFKIKTRAAFGKKVKCPKCAVPFVIEKPASKSSAPRKQRAGSSRRRDDFSFDDADEESLFEEEDATYWEDDLNDGPAVRPARRQVKQPQKPAKKWSNPLPGIFASIKEYGFTPYMLLINFCLLSAYGYYFFLTDDPDTTVKILFINLGFAALCLAYFRVTVTILAVQAGILQFLLCFFVPFYPMFFALLCYEESKEALKAWLSAVCVFLLIGLSLYVYGPIVRKPQQAQAQERVLKPDPDGGRELKDLKKFQISHHTPLTLKWAEQDQAEENMFQEQKTASIGRMFEVTSTPAPGQEDAPTSQMKIRVFLPRTNEKSPRFPCVIVPPAGATLLTGMDIDAVEDIPNPEHEPYIKAGFAVITFSIDGDLGEGDQTSNADFIKAHQAFRKSKAGMLNYAQALSLALETIPEIDTDNIFLAGHSSAATLNLLFAEHAQQSFWGAGVIKGCLAYAPSVDPQRFFADHLAEIKPLIPDVEDFIRLSSPLEHYESIDCPVFLFHARGDQVTSFAATKQFAELLKSKGKDVELVSSDGVDHYQTMIDEGIPRGIQWIQARIRQPSRKPDLSPEHDQRIAEMKQAAQQRVEQNRPKKRSFEFDRSEPPQIGKMHESDLKMHGRMRRGTRRATFKIAGFDKEFEQKLKNRAAFELGALESAIDGRILGFEGENVVINLNQMTLSFDFTERIPGDFREKLAENKNTRVIRLTDDAPKNEPTDPNFTKVNPNIDLMTFRIDRIFSNSFDPIAAERTVEQSLRQIPEYVADSLVINYDDKWAAFKFKAHARKFGMAMRASGALARASIRVTPEWIKLSEDDLALADHAGKPGSTSSQTSTGTMQPAATAKQKYVIRYGVYGGDDVTDSARRCLKGFVWVDQETIHFNPDRKEITFVNRSPVDHSALERALKRNKFYQLHITREPVPSSAAEKTPVKAGAGTE</sequence>
<dbReference type="EMBL" id="CP037421">
    <property type="protein sequence ID" value="QDT29084.1"/>
    <property type="molecule type" value="Genomic_DNA"/>
</dbReference>
<feature type="transmembrane region" description="Helical" evidence="2">
    <location>
        <begin position="157"/>
        <end position="178"/>
    </location>
</feature>
<protein>
    <submittedName>
        <fullName evidence="4">Prolyl oligopeptidase family protein</fullName>
    </submittedName>
</protein>
<dbReference type="Proteomes" id="UP000315647">
    <property type="component" value="Chromosome"/>
</dbReference>
<organism evidence="4 5">
    <name type="scientific">Gimesia panareensis</name>
    <dbReference type="NCBI Taxonomy" id="2527978"/>
    <lineage>
        <taxon>Bacteria</taxon>
        <taxon>Pseudomonadati</taxon>
        <taxon>Planctomycetota</taxon>
        <taxon>Planctomycetia</taxon>
        <taxon>Planctomycetales</taxon>
        <taxon>Planctomycetaceae</taxon>
        <taxon>Gimesia</taxon>
    </lineage>
</organism>
<feature type="region of interest" description="Disordered" evidence="1">
    <location>
        <begin position="588"/>
        <end position="618"/>
    </location>
</feature>
<feature type="transmembrane region" description="Helical" evidence="2">
    <location>
        <begin position="184"/>
        <end position="205"/>
    </location>
</feature>
<feature type="compositionally biased region" description="Basic and acidic residues" evidence="1">
    <location>
        <begin position="597"/>
        <end position="618"/>
    </location>
</feature>
<accession>A0A517QBT0</accession>
<dbReference type="SUPFAM" id="SSF53474">
    <property type="entry name" value="alpha/beta-Hydrolases"/>
    <property type="match status" value="1"/>
</dbReference>
<evidence type="ECO:0000256" key="2">
    <source>
        <dbReference type="SAM" id="Phobius"/>
    </source>
</evidence>
<feature type="region of interest" description="Disordered" evidence="1">
    <location>
        <begin position="828"/>
        <end position="847"/>
    </location>
</feature>
<dbReference type="InterPro" id="IPR029058">
    <property type="entry name" value="AB_hydrolase_fold"/>
</dbReference>
<name>A0A518AB42_9PLAN</name>
<feature type="compositionally biased region" description="Low complexity" evidence="1">
    <location>
        <begin position="834"/>
        <end position="844"/>
    </location>
</feature>
<dbReference type="RefSeq" id="WP_145116416.1">
    <property type="nucleotide sequence ID" value="NZ_CP036277.1"/>
</dbReference>
<dbReference type="GO" id="GO:0006508">
    <property type="term" value="P:proteolysis"/>
    <property type="evidence" value="ECO:0007669"/>
    <property type="project" value="InterPro"/>
</dbReference>
<evidence type="ECO:0000256" key="1">
    <source>
        <dbReference type="SAM" id="MobiDB-lite"/>
    </source>
</evidence>
<proteinExistence type="predicted"/>